<dbReference type="GO" id="GO:0032259">
    <property type="term" value="P:methylation"/>
    <property type="evidence" value="ECO:0007669"/>
    <property type="project" value="UniProtKB-KW"/>
</dbReference>
<protein>
    <submittedName>
        <fullName evidence="2">2-polyprenyl-3-methyl-5-hydroxy-6-metoxy-1, 4-benzoquinol methylase</fullName>
    </submittedName>
</protein>
<gene>
    <name evidence="2" type="ORF">H261_15045</name>
</gene>
<evidence type="ECO:0000313" key="2">
    <source>
        <dbReference type="EMBL" id="EME69132.1"/>
    </source>
</evidence>
<feature type="domain" description="Methyltransferase type 11" evidence="1">
    <location>
        <begin position="108"/>
        <end position="201"/>
    </location>
</feature>
<dbReference type="InterPro" id="IPR013216">
    <property type="entry name" value="Methyltransf_11"/>
</dbReference>
<dbReference type="Gene3D" id="2.20.25.10">
    <property type="match status" value="1"/>
</dbReference>
<dbReference type="PATRIC" id="fig|1244869.3.peg.3026"/>
<proteinExistence type="predicted"/>
<dbReference type="AlphaFoldDB" id="M2ZPB4"/>
<sequence length="329" mass="36972">MVPWLLDLLVCPTCAHQPALALTEAEERDGEIVAGTLSCPDCRQSWPIRGGIPRFVAADQDYCDNFGFQWKHWKAVQIDRLSGHDLSERRFMTDSGWAPDWIKDRLILDCGCGAGRFTDVVAQKGGRVVACDLSQAIESCHETTRVHEGRVACIQASLFELPLRRESFDGLFCMGVIQHTPDPAAVMRALPAFLAPGGALAYNFYEADFWPKLQPLKYALRLLTPHLSTSATLKLSETLVRLLFPLSHALSGIPKIRLINHVLPICATHDPRLDREQQFVWTLLDTFDWYGPRYENRQKHRDVGYLLRAGGLDVVECRPGIVNARKAQP</sequence>
<keyword evidence="3" id="KW-1185">Reference proteome</keyword>
<dbReference type="eggNOG" id="COG2227">
    <property type="taxonomic scope" value="Bacteria"/>
</dbReference>
<organism evidence="2 3">
    <name type="scientific">Paramagnetospirillum caucaseum</name>
    <dbReference type="NCBI Taxonomy" id="1244869"/>
    <lineage>
        <taxon>Bacteria</taxon>
        <taxon>Pseudomonadati</taxon>
        <taxon>Pseudomonadota</taxon>
        <taxon>Alphaproteobacteria</taxon>
        <taxon>Rhodospirillales</taxon>
        <taxon>Magnetospirillaceae</taxon>
        <taxon>Paramagnetospirillum</taxon>
    </lineage>
</organism>
<comment type="caution">
    <text evidence="2">The sequence shown here is derived from an EMBL/GenBank/DDBJ whole genome shotgun (WGS) entry which is preliminary data.</text>
</comment>
<dbReference type="STRING" id="1244869.H261_15045"/>
<keyword evidence="2" id="KW-0808">Transferase</keyword>
<dbReference type="SUPFAM" id="SSF158997">
    <property type="entry name" value="Trm112p-like"/>
    <property type="match status" value="1"/>
</dbReference>
<evidence type="ECO:0000259" key="1">
    <source>
        <dbReference type="Pfam" id="PF08241"/>
    </source>
</evidence>
<dbReference type="GO" id="GO:0008757">
    <property type="term" value="F:S-adenosylmethionine-dependent methyltransferase activity"/>
    <property type="evidence" value="ECO:0007669"/>
    <property type="project" value="InterPro"/>
</dbReference>
<name>M2ZPB4_9PROT</name>
<dbReference type="InterPro" id="IPR005651">
    <property type="entry name" value="Trm112-like"/>
</dbReference>
<dbReference type="CDD" id="cd02440">
    <property type="entry name" value="AdoMet_MTases"/>
    <property type="match status" value="1"/>
</dbReference>
<dbReference type="OrthoDB" id="9777830at2"/>
<accession>M2ZPB4</accession>
<dbReference type="Pfam" id="PF03966">
    <property type="entry name" value="Trm112p"/>
    <property type="match status" value="1"/>
</dbReference>
<dbReference type="RefSeq" id="WP_008619051.1">
    <property type="nucleotide sequence ID" value="NZ_AONQ01000042.1"/>
</dbReference>
<dbReference type="Pfam" id="PF08241">
    <property type="entry name" value="Methyltransf_11"/>
    <property type="match status" value="1"/>
</dbReference>
<dbReference type="InterPro" id="IPR029063">
    <property type="entry name" value="SAM-dependent_MTases_sf"/>
</dbReference>
<dbReference type="Gene3D" id="3.40.50.150">
    <property type="entry name" value="Vaccinia Virus protein VP39"/>
    <property type="match status" value="1"/>
</dbReference>
<evidence type="ECO:0000313" key="3">
    <source>
        <dbReference type="Proteomes" id="UP000011744"/>
    </source>
</evidence>
<reference evidence="2 3" key="1">
    <citation type="journal article" date="2014" name="Genome Announc.">
        <title>Draft Genome Sequence of Magnetospirillum sp. Strain SO-1, a Freshwater Magnetotactic Bacterium Isolated from the Ol'khovka River, Russia.</title>
        <authorList>
            <person name="Grouzdev D.S."/>
            <person name="Dziuba M.V."/>
            <person name="Sukhacheva M.S."/>
            <person name="Mardanov A.V."/>
            <person name="Beletskiy A.V."/>
            <person name="Kuznetsov B.B."/>
            <person name="Skryabin K.G."/>
        </authorList>
    </citation>
    <scope>NUCLEOTIDE SEQUENCE [LARGE SCALE GENOMIC DNA]</scope>
    <source>
        <strain evidence="2 3">SO-1</strain>
    </source>
</reference>
<keyword evidence="2" id="KW-0489">Methyltransferase</keyword>
<dbReference type="PANTHER" id="PTHR43591">
    <property type="entry name" value="METHYLTRANSFERASE"/>
    <property type="match status" value="1"/>
</dbReference>
<dbReference type="SUPFAM" id="SSF53335">
    <property type="entry name" value="S-adenosyl-L-methionine-dependent methyltransferases"/>
    <property type="match status" value="1"/>
</dbReference>
<dbReference type="EMBL" id="AONQ01000042">
    <property type="protein sequence ID" value="EME69132.1"/>
    <property type="molecule type" value="Genomic_DNA"/>
</dbReference>
<dbReference type="Proteomes" id="UP000011744">
    <property type="component" value="Unassembled WGS sequence"/>
</dbReference>